<accession>A0ABR0JS05</accession>
<name>A0ABR0JS05_9EURO</name>
<gene>
    <name evidence="10" type="primary">MRM2</name>
    <name evidence="10" type="ORF">LTR69_000582</name>
</gene>
<dbReference type="InterPro" id="IPR050082">
    <property type="entry name" value="RNA_methyltr_RlmE"/>
</dbReference>
<keyword evidence="4 10" id="KW-0808">Transferase</keyword>
<evidence type="ECO:0000256" key="3">
    <source>
        <dbReference type="ARBA" id="ARBA00022603"/>
    </source>
</evidence>
<dbReference type="InterPro" id="IPR015507">
    <property type="entry name" value="rRNA-MeTfrase_E"/>
</dbReference>
<dbReference type="Pfam" id="PF01728">
    <property type="entry name" value="FtsJ"/>
    <property type="match status" value="1"/>
</dbReference>
<dbReference type="HAMAP" id="MF_01547">
    <property type="entry name" value="RNA_methyltr_E"/>
    <property type="match status" value="1"/>
</dbReference>
<comment type="caution">
    <text evidence="10">The sequence shown here is derived from an EMBL/GenBank/DDBJ whole genome shotgun (WGS) entry which is preliminary data.</text>
</comment>
<evidence type="ECO:0000256" key="2">
    <source>
        <dbReference type="ARBA" id="ARBA00022552"/>
    </source>
</evidence>
<evidence type="ECO:0000259" key="9">
    <source>
        <dbReference type="Pfam" id="PF01728"/>
    </source>
</evidence>
<evidence type="ECO:0000256" key="6">
    <source>
        <dbReference type="ARBA" id="ARBA00041184"/>
    </source>
</evidence>
<dbReference type="SUPFAM" id="SSF53335">
    <property type="entry name" value="S-adenosyl-L-methionine-dependent methyltransferases"/>
    <property type="match status" value="1"/>
</dbReference>
<dbReference type="PANTHER" id="PTHR10920:SF18">
    <property type="entry name" value="RRNA METHYLTRANSFERASE 2, MITOCHONDRIAL"/>
    <property type="match status" value="1"/>
</dbReference>
<feature type="region of interest" description="Disordered" evidence="7">
    <location>
        <begin position="113"/>
        <end position="150"/>
    </location>
</feature>
<comment type="similarity">
    <text evidence="1">Belongs to the class I-like SAM-binding methyltransferase superfamily. RNA methyltransferase RlmE family.</text>
</comment>
<keyword evidence="3 10" id="KW-0489">Methyltransferase</keyword>
<dbReference type="EMBL" id="JAVRRF010000001">
    <property type="protein sequence ID" value="KAK5068462.1"/>
    <property type="molecule type" value="Genomic_DNA"/>
</dbReference>
<evidence type="ECO:0000256" key="5">
    <source>
        <dbReference type="ARBA" id="ARBA00022691"/>
    </source>
</evidence>
<evidence type="ECO:0000313" key="10">
    <source>
        <dbReference type="EMBL" id="KAK5068462.1"/>
    </source>
</evidence>
<evidence type="ECO:0000256" key="7">
    <source>
        <dbReference type="SAM" id="MobiDB-lite"/>
    </source>
</evidence>
<protein>
    <recommendedName>
        <fullName evidence="6">rRNA methyltransferase 2, mitochondrial</fullName>
    </recommendedName>
</protein>
<keyword evidence="11" id="KW-1185">Reference proteome</keyword>
<evidence type="ECO:0000313" key="11">
    <source>
        <dbReference type="Proteomes" id="UP001345691"/>
    </source>
</evidence>
<keyword evidence="5" id="KW-0949">S-adenosyl-L-methionine</keyword>
<dbReference type="Proteomes" id="UP001345691">
    <property type="component" value="Unassembled WGS sequence"/>
</dbReference>
<feature type="domain" description="Ribosomal RNA methyltransferase FtsJ" evidence="9">
    <location>
        <begin position="162"/>
        <end position="415"/>
    </location>
</feature>
<evidence type="ECO:0000256" key="8">
    <source>
        <dbReference type="SAM" id="Phobius"/>
    </source>
</evidence>
<dbReference type="GO" id="GO:0004481">
    <property type="term" value="F:methylene-fatty-acyl-phospholipid synthase activity"/>
    <property type="evidence" value="ECO:0007669"/>
    <property type="project" value="UniProtKB-EC"/>
</dbReference>
<organism evidence="10 11">
    <name type="scientific">Exophiala sideris</name>
    <dbReference type="NCBI Taxonomy" id="1016849"/>
    <lineage>
        <taxon>Eukaryota</taxon>
        <taxon>Fungi</taxon>
        <taxon>Dikarya</taxon>
        <taxon>Ascomycota</taxon>
        <taxon>Pezizomycotina</taxon>
        <taxon>Eurotiomycetes</taxon>
        <taxon>Chaetothyriomycetidae</taxon>
        <taxon>Chaetothyriales</taxon>
        <taxon>Herpotrichiellaceae</taxon>
        <taxon>Exophiala</taxon>
    </lineage>
</organism>
<dbReference type="InterPro" id="IPR029063">
    <property type="entry name" value="SAM-dependent_MTases_sf"/>
</dbReference>
<reference evidence="10 11" key="1">
    <citation type="submission" date="2023-08" db="EMBL/GenBank/DDBJ databases">
        <title>Black Yeasts Isolated from many extreme environments.</title>
        <authorList>
            <person name="Coleine C."/>
            <person name="Stajich J.E."/>
            <person name="Selbmann L."/>
        </authorList>
    </citation>
    <scope>NUCLEOTIDE SEQUENCE [LARGE SCALE GENOMIC DNA]</scope>
    <source>
        <strain evidence="10 11">CCFEE 6328</strain>
    </source>
</reference>
<keyword evidence="2" id="KW-0698">rRNA processing</keyword>
<dbReference type="PANTHER" id="PTHR10920">
    <property type="entry name" value="RIBOSOMAL RNA METHYLTRANSFERASE"/>
    <property type="match status" value="1"/>
</dbReference>
<keyword evidence="8" id="KW-0472">Membrane</keyword>
<dbReference type="InterPro" id="IPR002877">
    <property type="entry name" value="RNA_MeTrfase_FtsJ_dom"/>
</dbReference>
<dbReference type="Gene3D" id="3.40.50.150">
    <property type="entry name" value="Vaccinia Virus protein VP39"/>
    <property type="match status" value="1"/>
</dbReference>
<keyword evidence="8" id="KW-1133">Transmembrane helix</keyword>
<evidence type="ECO:0000256" key="4">
    <source>
        <dbReference type="ARBA" id="ARBA00022679"/>
    </source>
</evidence>
<proteinExistence type="inferred from homology"/>
<sequence length="429" mass="47759">MDFRKSFELLTLLGGAVLIVVLGAVTIIWTINKADQQSYDSLDNFYGYLERSEKISQQQSDVARLQKMDDEDLETIAAAAAKEIKQRRKHAYCAQALFPRTCLPWTDCTWSPAGPTSSASTSPSLSSRSPPASGQRFASSKRWTDRQRGDSFARAAKVQGLKSRAAFKLLQINDKYRLFKPGMTVVDLGFAPGSWSQVAIDMTKPRGRVLGIDLIPVQPPKGVSTIQGDFLSPDVQAEIKSFLRDPDRGRLRRPLMFDVPSDGSTDGLLEDAEGGYVEREAHIAASEEGESGQESEQEQEHLDKTVDVVLSDMSEPWDPLDGLYKRSISNPYYRLMNTSGNAFRDHAGSMDLCRAALQFSYDTLKVGGHFVCKFYQGVEDKALEKSLRAMFHKVHREKPDSSRSESKEAYFVGIKRMAKVDKNAVFADG</sequence>
<feature type="compositionally biased region" description="Low complexity" evidence="7">
    <location>
        <begin position="113"/>
        <end position="133"/>
    </location>
</feature>
<evidence type="ECO:0000256" key="1">
    <source>
        <dbReference type="ARBA" id="ARBA00009258"/>
    </source>
</evidence>
<feature type="transmembrane region" description="Helical" evidence="8">
    <location>
        <begin position="7"/>
        <end position="31"/>
    </location>
</feature>
<dbReference type="GO" id="GO:0032259">
    <property type="term" value="P:methylation"/>
    <property type="evidence" value="ECO:0007669"/>
    <property type="project" value="UniProtKB-KW"/>
</dbReference>
<keyword evidence="8" id="KW-0812">Transmembrane</keyword>